<sequence length="155" mass="17359">MCEPNSLCFELLKGAPAAAVALVIGAIAGYVAWRQYAVAKAKLNFDLFAKRLAIYDATIFFIERGGENLHNPAPYCINFNNDTAAAKFLFGPEVATYIENVRKTYFDMARMHQNLKPGDPEGAVKEITKKDEWLRAQLTDAKAVFGKYLDFSKWP</sequence>
<dbReference type="AlphaFoldDB" id="A0A2W7P6P8"/>
<dbReference type="EMBL" id="QKZN01000003">
    <property type="protein sequence ID" value="PZX30846.1"/>
    <property type="molecule type" value="Genomic_DNA"/>
</dbReference>
<dbReference type="Proteomes" id="UP000249638">
    <property type="component" value="Unassembled WGS sequence"/>
</dbReference>
<evidence type="ECO:0000313" key="3">
    <source>
        <dbReference type="Proteomes" id="UP000249638"/>
    </source>
</evidence>
<protein>
    <submittedName>
        <fullName evidence="2">Uncharacterized protein</fullName>
    </submittedName>
</protein>
<accession>A0A2W7P6P8</accession>
<keyword evidence="3" id="KW-1185">Reference proteome</keyword>
<comment type="caution">
    <text evidence="2">The sequence shown here is derived from an EMBL/GenBank/DDBJ whole genome shotgun (WGS) entry which is preliminary data.</text>
</comment>
<keyword evidence="1" id="KW-1133">Transmembrane helix</keyword>
<proteinExistence type="predicted"/>
<keyword evidence="1" id="KW-0812">Transmembrane</keyword>
<organism evidence="2 3">
    <name type="scientific">Cupriavidus phytorum</name>
    <dbReference type="NCBI Taxonomy" id="3024399"/>
    <lineage>
        <taxon>Bacteria</taxon>
        <taxon>Pseudomonadati</taxon>
        <taxon>Pseudomonadota</taxon>
        <taxon>Betaproteobacteria</taxon>
        <taxon>Burkholderiales</taxon>
        <taxon>Burkholderiaceae</taxon>
        <taxon>Cupriavidus</taxon>
    </lineage>
</organism>
<reference evidence="2" key="1">
    <citation type="submission" date="2018-06" db="EMBL/GenBank/DDBJ databases">
        <title>Genomic Encyclopedia of Type Strains, Phase IV (KMG-V): Genome sequencing to study the core and pangenomes of soil and plant-associated prokaryotes.</title>
        <authorList>
            <person name="Whitman W."/>
        </authorList>
    </citation>
    <scope>NUCLEOTIDE SEQUENCE [LARGE SCALE GENOMIC DNA]</scope>
    <source>
        <strain evidence="2">MLR2-44</strain>
    </source>
</reference>
<keyword evidence="1" id="KW-0472">Membrane</keyword>
<evidence type="ECO:0000313" key="2">
    <source>
        <dbReference type="EMBL" id="PZX30846.1"/>
    </source>
</evidence>
<feature type="transmembrane region" description="Helical" evidence="1">
    <location>
        <begin position="14"/>
        <end position="33"/>
    </location>
</feature>
<evidence type="ECO:0000256" key="1">
    <source>
        <dbReference type="SAM" id="Phobius"/>
    </source>
</evidence>
<gene>
    <name evidence="2" type="ORF">C7416_103579</name>
</gene>
<name>A0A2W7P6P8_9BURK</name>